<dbReference type="RefSeq" id="WP_188385879.1">
    <property type="nucleotide sequence ID" value="NZ_BMEY01000023.1"/>
</dbReference>
<gene>
    <name evidence="1 3" type="primary">tlp</name>
    <name evidence="3" type="ORF">GCM10008025_34060</name>
</gene>
<dbReference type="NCBIfam" id="TIGR03090">
    <property type="entry name" value="SASP_tlp"/>
    <property type="match status" value="1"/>
</dbReference>
<dbReference type="EMBL" id="BMEY01000023">
    <property type="protein sequence ID" value="GGA88595.1"/>
    <property type="molecule type" value="Genomic_DNA"/>
</dbReference>
<dbReference type="AlphaFoldDB" id="A0A916S7U5"/>
<proteinExistence type="evidence at transcript level"/>
<accession>A0A916S7U5</accession>
<keyword evidence="1" id="KW-0749">Sporulation</keyword>
<reference evidence="3" key="1">
    <citation type="journal article" date="2014" name="Int. J. Syst. Evol. Microbiol.">
        <title>Complete genome sequence of Corynebacterium casei LMG S-19264T (=DSM 44701T), isolated from a smear-ripened cheese.</title>
        <authorList>
            <consortium name="US DOE Joint Genome Institute (JGI-PGF)"/>
            <person name="Walter F."/>
            <person name="Albersmeier A."/>
            <person name="Kalinowski J."/>
            <person name="Ruckert C."/>
        </authorList>
    </citation>
    <scope>NUCLEOTIDE SEQUENCE</scope>
    <source>
        <strain evidence="3">CGMCC 1.12408</strain>
    </source>
</reference>
<evidence type="ECO:0000256" key="2">
    <source>
        <dbReference type="SAM" id="MobiDB-lite"/>
    </source>
</evidence>
<dbReference type="HAMAP" id="MF_01506">
    <property type="entry name" value="Tlp"/>
    <property type="match status" value="1"/>
</dbReference>
<dbReference type="InterPro" id="IPR017524">
    <property type="entry name" value="SASP_thioredoxin-like"/>
</dbReference>
<comment type="caution">
    <text evidence="3">The sequence shown here is derived from an EMBL/GenBank/DDBJ whole genome shotgun (WGS) entry which is preliminary data.</text>
</comment>
<dbReference type="Pfam" id="PF19824">
    <property type="entry name" value="Tlp"/>
    <property type="match status" value="1"/>
</dbReference>
<feature type="compositionally biased region" description="Basic and acidic residues" evidence="2">
    <location>
        <begin position="62"/>
        <end position="78"/>
    </location>
</feature>
<evidence type="ECO:0000313" key="3">
    <source>
        <dbReference type="EMBL" id="GGA88595.1"/>
    </source>
</evidence>
<comment type="induction">
    <text evidence="1">Expressed only in the forespore compartment of sporulating cells.</text>
</comment>
<protein>
    <recommendedName>
        <fullName evidence="1">Small, acid-soluble spore protein Tlp</fullName>
    </recommendedName>
</protein>
<dbReference type="Proteomes" id="UP000613512">
    <property type="component" value="Unassembled WGS sequence"/>
</dbReference>
<comment type="similarity">
    <text evidence="1">Belongs to the Tlp family.</text>
</comment>
<dbReference type="GO" id="GO:0030435">
    <property type="term" value="P:sporulation resulting in formation of a cellular spore"/>
    <property type="evidence" value="ECO:0007669"/>
    <property type="project" value="UniProtKB-KW"/>
</dbReference>
<comment type="subcellular location">
    <subcellularLocation>
        <location evidence="1">Spore core</location>
    </subcellularLocation>
</comment>
<sequence>MSEQKQSNPDNRMNNVERLHDMIENTKAKMEEAEASLEFASPEEREAIIQKNRNRQQSIQAMDKEMKEEMSARKKGEI</sequence>
<keyword evidence="4" id="KW-1185">Reference proteome</keyword>
<feature type="region of interest" description="Disordered" evidence="2">
    <location>
        <begin position="50"/>
        <end position="78"/>
    </location>
</feature>
<name>A0A916S7U5_9BACI</name>
<evidence type="ECO:0000256" key="1">
    <source>
        <dbReference type="HAMAP-Rule" id="MF_01506"/>
    </source>
</evidence>
<organism evidence="3 4">
    <name type="scientific">Ornithinibacillus halotolerans</name>
    <dbReference type="NCBI Taxonomy" id="1274357"/>
    <lineage>
        <taxon>Bacteria</taxon>
        <taxon>Bacillati</taxon>
        <taxon>Bacillota</taxon>
        <taxon>Bacilli</taxon>
        <taxon>Bacillales</taxon>
        <taxon>Bacillaceae</taxon>
        <taxon>Ornithinibacillus</taxon>
    </lineage>
</organism>
<evidence type="ECO:0000313" key="4">
    <source>
        <dbReference type="Proteomes" id="UP000613512"/>
    </source>
</evidence>
<reference evidence="3" key="2">
    <citation type="submission" date="2020-09" db="EMBL/GenBank/DDBJ databases">
        <authorList>
            <person name="Sun Q."/>
            <person name="Zhou Y."/>
        </authorList>
    </citation>
    <scope>NUCLEOTIDE SEQUENCE</scope>
    <source>
        <strain evidence="3">CGMCC 1.12408</strain>
    </source>
</reference>
<dbReference type="GO" id="GO:0030436">
    <property type="term" value="P:asexual sporulation"/>
    <property type="evidence" value="ECO:0007669"/>
    <property type="project" value="UniProtKB-UniRule"/>
</dbReference>